<keyword evidence="10" id="KW-0966">Cell projection</keyword>
<dbReference type="GO" id="GO:0009306">
    <property type="term" value="P:protein secretion"/>
    <property type="evidence" value="ECO:0007669"/>
    <property type="project" value="InterPro"/>
</dbReference>
<evidence type="ECO:0000256" key="5">
    <source>
        <dbReference type="ARBA" id="ARBA00022692"/>
    </source>
</evidence>
<organism evidence="10 11">
    <name type="scientific">Nitrospira moscoviensis</name>
    <dbReference type="NCBI Taxonomy" id="42253"/>
    <lineage>
        <taxon>Bacteria</taxon>
        <taxon>Pseudomonadati</taxon>
        <taxon>Nitrospirota</taxon>
        <taxon>Nitrospiria</taxon>
        <taxon>Nitrospirales</taxon>
        <taxon>Nitrospiraceae</taxon>
        <taxon>Nitrospira</taxon>
    </lineage>
</organism>
<keyword evidence="5 9" id="KW-0812">Transmembrane</keyword>
<dbReference type="PANTHER" id="PTHR34040:SF2">
    <property type="entry name" value="FLAGELLAR BIOSYNTHETIC PROTEIN FLIQ"/>
    <property type="match status" value="1"/>
</dbReference>
<dbReference type="PATRIC" id="fig|42253.5.peg.2165"/>
<evidence type="ECO:0000256" key="3">
    <source>
        <dbReference type="ARBA" id="ARBA00021718"/>
    </source>
</evidence>
<dbReference type="GO" id="GO:0005886">
    <property type="term" value="C:plasma membrane"/>
    <property type="evidence" value="ECO:0007669"/>
    <property type="project" value="UniProtKB-SubCell"/>
</dbReference>
<feature type="transmembrane region" description="Helical" evidence="9">
    <location>
        <begin position="18"/>
        <end position="38"/>
    </location>
</feature>
<dbReference type="GO" id="GO:0044780">
    <property type="term" value="P:bacterial-type flagellum assembly"/>
    <property type="evidence" value="ECO:0007669"/>
    <property type="project" value="InterPro"/>
</dbReference>
<comment type="subcellular location">
    <subcellularLocation>
        <location evidence="1 9">Cell membrane</location>
        <topology evidence="1">Multi-pass membrane protein</topology>
    </subcellularLocation>
    <subcellularLocation>
        <location evidence="9">Bacterial flagellum basal body</location>
    </subcellularLocation>
</comment>
<accession>A0A0K2GCM7</accession>
<keyword evidence="10" id="KW-0282">Flagellum</keyword>
<keyword evidence="8 9" id="KW-0975">Bacterial flagellum</keyword>
<proteinExistence type="inferred from homology"/>
<dbReference type="RefSeq" id="WP_053379760.1">
    <property type="nucleotide sequence ID" value="NZ_CP011801.1"/>
</dbReference>
<dbReference type="InterPro" id="IPR006305">
    <property type="entry name" value="FliQ"/>
</dbReference>
<dbReference type="PANTHER" id="PTHR34040">
    <property type="entry name" value="FLAGELLAR BIOSYNTHETIC PROTEIN FLIQ"/>
    <property type="match status" value="1"/>
</dbReference>
<evidence type="ECO:0000313" key="10">
    <source>
        <dbReference type="EMBL" id="ALA58614.1"/>
    </source>
</evidence>
<dbReference type="NCBIfam" id="TIGR01402">
    <property type="entry name" value="fliQ"/>
    <property type="match status" value="1"/>
</dbReference>
<evidence type="ECO:0000256" key="1">
    <source>
        <dbReference type="ARBA" id="ARBA00004651"/>
    </source>
</evidence>
<keyword evidence="10" id="KW-0969">Cilium</keyword>
<keyword evidence="4 9" id="KW-1003">Cell membrane</keyword>
<dbReference type="InterPro" id="IPR002191">
    <property type="entry name" value="Bac_export_3"/>
</dbReference>
<name>A0A0K2GCM7_NITMO</name>
<dbReference type="GO" id="GO:0009425">
    <property type="term" value="C:bacterial-type flagellum basal body"/>
    <property type="evidence" value="ECO:0007669"/>
    <property type="project" value="UniProtKB-SubCell"/>
</dbReference>
<gene>
    <name evidence="9 10" type="primary">fliQ</name>
    <name evidence="10" type="ORF">NITMOv2_2198</name>
</gene>
<dbReference type="Proteomes" id="UP000069205">
    <property type="component" value="Chromosome"/>
</dbReference>
<dbReference type="EMBL" id="CP011801">
    <property type="protein sequence ID" value="ALA58614.1"/>
    <property type="molecule type" value="Genomic_DNA"/>
</dbReference>
<evidence type="ECO:0000313" key="11">
    <source>
        <dbReference type="Proteomes" id="UP000069205"/>
    </source>
</evidence>
<comment type="similarity">
    <text evidence="2 9">Belongs to the FliQ/MopD/SpaQ family.</text>
</comment>
<reference evidence="10 11" key="1">
    <citation type="journal article" date="2015" name="Proc. Natl. Acad. Sci. U.S.A.">
        <title>Expanded metabolic versatility of ubiquitous nitrite-oxidizing bacteria from the genus Nitrospira.</title>
        <authorList>
            <person name="Koch H."/>
            <person name="Lucker S."/>
            <person name="Albertsen M."/>
            <person name="Kitzinger K."/>
            <person name="Herbold C."/>
            <person name="Spieck E."/>
            <person name="Nielsen P.H."/>
            <person name="Wagner M."/>
            <person name="Daims H."/>
        </authorList>
    </citation>
    <scope>NUCLEOTIDE SEQUENCE [LARGE SCALE GENOMIC DNA]</scope>
    <source>
        <strain evidence="10 11">NSP M-1</strain>
    </source>
</reference>
<feature type="transmembrane region" description="Helical" evidence="9">
    <location>
        <begin position="58"/>
        <end position="82"/>
    </location>
</feature>
<keyword evidence="7 9" id="KW-0472">Membrane</keyword>
<keyword evidence="6 9" id="KW-1133">Transmembrane helix</keyword>
<sequence>MTPEIVTELGRQALETTLLVSAPILGLSLIVGLLVSAFQAMTQLNEATLTFVPKVLALFGALLLFLPWMLGVLTSFMTNLLINIPNYVH</sequence>
<evidence type="ECO:0000256" key="2">
    <source>
        <dbReference type="ARBA" id="ARBA00006156"/>
    </source>
</evidence>
<dbReference type="Pfam" id="PF01313">
    <property type="entry name" value="Bac_export_3"/>
    <property type="match status" value="1"/>
</dbReference>
<dbReference type="KEGG" id="nmv:NITMOv2_2198"/>
<evidence type="ECO:0000256" key="9">
    <source>
        <dbReference type="RuleBase" id="RU364090"/>
    </source>
</evidence>
<evidence type="ECO:0000256" key="7">
    <source>
        <dbReference type="ARBA" id="ARBA00023136"/>
    </source>
</evidence>
<comment type="function">
    <text evidence="9">Role in flagellar biosynthesis.</text>
</comment>
<protein>
    <recommendedName>
        <fullName evidence="3 9">Flagellar biosynthetic protein FliQ</fullName>
    </recommendedName>
</protein>
<evidence type="ECO:0000256" key="6">
    <source>
        <dbReference type="ARBA" id="ARBA00022989"/>
    </source>
</evidence>
<dbReference type="PRINTS" id="PR00952">
    <property type="entry name" value="TYPE3IMQPROT"/>
</dbReference>
<dbReference type="STRING" id="42253.NITMOv2_2198"/>
<dbReference type="AlphaFoldDB" id="A0A0K2GCM7"/>
<evidence type="ECO:0000256" key="4">
    <source>
        <dbReference type="ARBA" id="ARBA00022475"/>
    </source>
</evidence>
<dbReference type="PIRSF" id="PIRSF004669">
    <property type="entry name" value="FliQ"/>
    <property type="match status" value="1"/>
</dbReference>
<keyword evidence="11" id="KW-1185">Reference proteome</keyword>
<evidence type="ECO:0000256" key="8">
    <source>
        <dbReference type="ARBA" id="ARBA00023143"/>
    </source>
</evidence>